<proteinExistence type="predicted"/>
<dbReference type="GO" id="GO:0071897">
    <property type="term" value="P:DNA biosynthetic process"/>
    <property type="evidence" value="ECO:0007669"/>
    <property type="project" value="UniProtKB-ARBA"/>
</dbReference>
<dbReference type="SUPFAM" id="SSF56672">
    <property type="entry name" value="DNA/RNA polymerases"/>
    <property type="match status" value="1"/>
</dbReference>
<sequence>MAPGSKRSEEFQLFAVNNTVIHTYGTKTKILNLGLRRPFRWEFIVAAVKQPIIGADFLAHHGLLPDLKRRKLLDEQTLLSTKTGTTITGQPSVAIVNRNCKYSELLRKYIDITRPATSKKVSHNVKHHIVTKGPPTAERPRRLPPEKYKAAKKEFEAMLEQGVCRPSSSQWASPLHIVKRKTMADGDLAGTSVNLIAPRSQISIVVPLYGTGRDPQRTRGMVDTN</sequence>
<dbReference type="STRING" id="471704.A0A151J3M9"/>
<feature type="region of interest" description="Disordered" evidence="1">
    <location>
        <begin position="121"/>
        <end position="142"/>
    </location>
</feature>
<feature type="compositionally biased region" description="Basic residues" evidence="1">
    <location>
        <begin position="121"/>
        <end position="130"/>
    </location>
</feature>
<organism evidence="2 3">
    <name type="scientific">Trachymyrmex cornetzi</name>
    <dbReference type="NCBI Taxonomy" id="471704"/>
    <lineage>
        <taxon>Eukaryota</taxon>
        <taxon>Metazoa</taxon>
        <taxon>Ecdysozoa</taxon>
        <taxon>Arthropoda</taxon>
        <taxon>Hexapoda</taxon>
        <taxon>Insecta</taxon>
        <taxon>Pterygota</taxon>
        <taxon>Neoptera</taxon>
        <taxon>Endopterygota</taxon>
        <taxon>Hymenoptera</taxon>
        <taxon>Apocrita</taxon>
        <taxon>Aculeata</taxon>
        <taxon>Formicoidea</taxon>
        <taxon>Formicidae</taxon>
        <taxon>Myrmicinae</taxon>
        <taxon>Trachymyrmex</taxon>
    </lineage>
</organism>
<gene>
    <name evidence="2" type="ORF">ALC57_10736</name>
</gene>
<evidence type="ECO:0000313" key="3">
    <source>
        <dbReference type="Proteomes" id="UP000078492"/>
    </source>
</evidence>
<reference evidence="2 3" key="1">
    <citation type="submission" date="2015-09" db="EMBL/GenBank/DDBJ databases">
        <title>Trachymyrmex cornetzi WGS genome.</title>
        <authorList>
            <person name="Nygaard S."/>
            <person name="Hu H."/>
            <person name="Boomsma J."/>
            <person name="Zhang G."/>
        </authorList>
    </citation>
    <scope>NUCLEOTIDE SEQUENCE [LARGE SCALE GENOMIC DNA]</scope>
    <source>
        <strain evidence="2">Tcor2-1</strain>
        <tissue evidence="2">Whole body</tissue>
    </source>
</reference>
<protein>
    <submittedName>
        <fullName evidence="2">Uncharacterized protein</fullName>
    </submittedName>
</protein>
<dbReference type="InterPro" id="IPR043502">
    <property type="entry name" value="DNA/RNA_pol_sf"/>
</dbReference>
<dbReference type="EMBL" id="KQ980275">
    <property type="protein sequence ID" value="KYN17039.1"/>
    <property type="molecule type" value="Genomic_DNA"/>
</dbReference>
<dbReference type="Gene3D" id="3.10.10.10">
    <property type="entry name" value="HIV Type 1 Reverse Transcriptase, subunit A, domain 1"/>
    <property type="match status" value="1"/>
</dbReference>
<evidence type="ECO:0000313" key="2">
    <source>
        <dbReference type="EMBL" id="KYN17039.1"/>
    </source>
</evidence>
<dbReference type="AlphaFoldDB" id="A0A151J3M9"/>
<keyword evidence="3" id="KW-1185">Reference proteome</keyword>
<evidence type="ECO:0000256" key="1">
    <source>
        <dbReference type="SAM" id="MobiDB-lite"/>
    </source>
</evidence>
<accession>A0A151J3M9</accession>
<dbReference type="Proteomes" id="UP000078492">
    <property type="component" value="Unassembled WGS sequence"/>
</dbReference>
<name>A0A151J3M9_9HYME</name>